<evidence type="ECO:0000313" key="6">
    <source>
        <dbReference type="Proteomes" id="UP000009336"/>
    </source>
</evidence>
<dbReference type="GO" id="GO:0005886">
    <property type="term" value="C:plasma membrane"/>
    <property type="evidence" value="ECO:0007669"/>
    <property type="project" value="TreeGrafter"/>
</dbReference>
<feature type="domain" description="ABC transporter" evidence="4">
    <location>
        <begin position="10"/>
        <end position="242"/>
    </location>
</feature>
<name>K8WN23_9GAMM</name>
<evidence type="ECO:0000256" key="1">
    <source>
        <dbReference type="ARBA" id="ARBA00022448"/>
    </source>
</evidence>
<dbReference type="InterPro" id="IPR051120">
    <property type="entry name" value="ABC_AA/LPS_Transport"/>
</dbReference>
<comment type="caution">
    <text evidence="5">The sequence shown here is derived from an EMBL/GenBank/DDBJ whole genome shotgun (WGS) entry which is preliminary data.</text>
</comment>
<gene>
    <name evidence="5" type="ORF">OOA_09006</name>
</gene>
<keyword evidence="3" id="KW-0067">ATP-binding</keyword>
<dbReference type="CDD" id="cd03219">
    <property type="entry name" value="ABC_Mj1267_LivG_branched"/>
    <property type="match status" value="1"/>
</dbReference>
<reference evidence="5 6" key="1">
    <citation type="journal article" date="2012" name="BMC Genomics">
        <title>Comparative genomics of bacteria in the genus Providencia isolated from wild Drosophila melanogaster.</title>
        <authorList>
            <person name="Galac M.R."/>
            <person name="Lazzaro B.P."/>
        </authorList>
    </citation>
    <scope>NUCLEOTIDE SEQUENCE [LARGE SCALE GENOMIC DNA]</scope>
    <source>
        <strain evidence="5 6">DSM 19968</strain>
    </source>
</reference>
<dbReference type="PROSITE" id="PS50893">
    <property type="entry name" value="ABC_TRANSPORTER_2"/>
    <property type="match status" value="1"/>
</dbReference>
<protein>
    <submittedName>
        <fullName evidence="5">ABC transporter ATPase</fullName>
    </submittedName>
</protein>
<evidence type="ECO:0000256" key="2">
    <source>
        <dbReference type="ARBA" id="ARBA00022741"/>
    </source>
</evidence>
<keyword evidence="2" id="KW-0547">Nucleotide-binding</keyword>
<dbReference type="EMBL" id="AKKL01000022">
    <property type="protein sequence ID" value="EKT62018.1"/>
    <property type="molecule type" value="Genomic_DNA"/>
</dbReference>
<evidence type="ECO:0000313" key="5">
    <source>
        <dbReference type="EMBL" id="EKT62018.1"/>
    </source>
</evidence>
<sequence length="244" mass="27407">MSELNSEIFLETNMLSKKIGGIQIINQVNIQIRRGEIHCVIGPNGAGKSTFFKLLTGEYSRTSGDIYFLNQCINKLPPFKRIKMGMGIKFQIPGIFPELTVNEHLKLSLSHLRPEIHKTPNDIDILLQRFNLTDEYKQFAGNLSHGKKQWLEIAMAVSLQPKILMLDEPVAGLSIDETYVTGELIKQMQSEGLTLIVIEHDMTFVRQIASQVTVLHGGQVFADGNTDQVLAREDVARIYLGNTI</sequence>
<dbReference type="PATRIC" id="fig|1141662.3.peg.1821"/>
<dbReference type="STRING" id="1141662.OOA_09006"/>
<dbReference type="InterPro" id="IPR003593">
    <property type="entry name" value="AAA+_ATPase"/>
</dbReference>
<evidence type="ECO:0000259" key="4">
    <source>
        <dbReference type="PROSITE" id="PS50893"/>
    </source>
</evidence>
<dbReference type="HOGENOM" id="CLU_000604_1_2_6"/>
<keyword evidence="1" id="KW-0813">Transport</keyword>
<dbReference type="SMART" id="SM00382">
    <property type="entry name" value="AAA"/>
    <property type="match status" value="1"/>
</dbReference>
<dbReference type="InterPro" id="IPR027417">
    <property type="entry name" value="P-loop_NTPase"/>
</dbReference>
<accession>K8WN23</accession>
<dbReference type="OrthoDB" id="9780942at2"/>
<dbReference type="RefSeq" id="WP_008911817.1">
    <property type="nucleotide sequence ID" value="NZ_KB233222.1"/>
</dbReference>
<dbReference type="Gene3D" id="3.40.50.300">
    <property type="entry name" value="P-loop containing nucleotide triphosphate hydrolases"/>
    <property type="match status" value="1"/>
</dbReference>
<dbReference type="InterPro" id="IPR003439">
    <property type="entry name" value="ABC_transporter-like_ATP-bd"/>
</dbReference>
<dbReference type="eggNOG" id="COG4674">
    <property type="taxonomic scope" value="Bacteria"/>
</dbReference>
<dbReference type="PANTHER" id="PTHR45772:SF8">
    <property type="entry name" value="HIGH-AFFINITY BRANCHED-CHAIN AMINO ACID TRANSPORT ATP-BINDING PROTEIN"/>
    <property type="match status" value="1"/>
</dbReference>
<dbReference type="PANTHER" id="PTHR45772">
    <property type="entry name" value="CONSERVED COMPONENT OF ABC TRANSPORTER FOR NATURAL AMINO ACIDS-RELATED"/>
    <property type="match status" value="1"/>
</dbReference>
<dbReference type="AlphaFoldDB" id="K8WN23"/>
<evidence type="ECO:0000256" key="3">
    <source>
        <dbReference type="ARBA" id="ARBA00022840"/>
    </source>
</evidence>
<organism evidence="5 6">
    <name type="scientific">Providencia burhodogranariea DSM 19968</name>
    <dbReference type="NCBI Taxonomy" id="1141662"/>
    <lineage>
        <taxon>Bacteria</taxon>
        <taxon>Pseudomonadati</taxon>
        <taxon>Pseudomonadota</taxon>
        <taxon>Gammaproteobacteria</taxon>
        <taxon>Enterobacterales</taxon>
        <taxon>Morganellaceae</taxon>
        <taxon>Providencia</taxon>
    </lineage>
</organism>
<dbReference type="Pfam" id="PF00005">
    <property type="entry name" value="ABC_tran"/>
    <property type="match status" value="1"/>
</dbReference>
<keyword evidence="6" id="KW-1185">Reference proteome</keyword>
<dbReference type="Proteomes" id="UP000009336">
    <property type="component" value="Unassembled WGS sequence"/>
</dbReference>
<dbReference type="SUPFAM" id="SSF52540">
    <property type="entry name" value="P-loop containing nucleoside triphosphate hydrolases"/>
    <property type="match status" value="1"/>
</dbReference>
<proteinExistence type="predicted"/>
<dbReference type="GO" id="GO:0005524">
    <property type="term" value="F:ATP binding"/>
    <property type="evidence" value="ECO:0007669"/>
    <property type="project" value="UniProtKB-KW"/>
</dbReference>
<dbReference type="GO" id="GO:0016887">
    <property type="term" value="F:ATP hydrolysis activity"/>
    <property type="evidence" value="ECO:0007669"/>
    <property type="project" value="InterPro"/>
</dbReference>